<name>W9W0V7_9EURO</name>
<evidence type="ECO:0008006" key="3">
    <source>
        <dbReference type="Google" id="ProtNLM"/>
    </source>
</evidence>
<comment type="caution">
    <text evidence="1">The sequence shown here is derived from an EMBL/GenBank/DDBJ whole genome shotgun (WGS) entry which is preliminary data.</text>
</comment>
<reference evidence="1 2" key="1">
    <citation type="submission" date="2013-03" db="EMBL/GenBank/DDBJ databases">
        <title>The Genome Sequence of Cladophialophora yegresii CBS 114405.</title>
        <authorList>
            <consortium name="The Broad Institute Genomics Platform"/>
            <person name="Cuomo C."/>
            <person name="de Hoog S."/>
            <person name="Gorbushina A."/>
            <person name="Walker B."/>
            <person name="Young S.K."/>
            <person name="Zeng Q."/>
            <person name="Gargeya S."/>
            <person name="Fitzgerald M."/>
            <person name="Haas B."/>
            <person name="Abouelleil A."/>
            <person name="Allen A.W."/>
            <person name="Alvarado L."/>
            <person name="Arachchi H.M."/>
            <person name="Berlin A.M."/>
            <person name="Chapman S.B."/>
            <person name="Gainer-Dewar J."/>
            <person name="Goldberg J."/>
            <person name="Griggs A."/>
            <person name="Gujja S."/>
            <person name="Hansen M."/>
            <person name="Howarth C."/>
            <person name="Imamovic A."/>
            <person name="Ireland A."/>
            <person name="Larimer J."/>
            <person name="McCowan C."/>
            <person name="Murphy C."/>
            <person name="Pearson M."/>
            <person name="Poon T.W."/>
            <person name="Priest M."/>
            <person name="Roberts A."/>
            <person name="Saif S."/>
            <person name="Shea T."/>
            <person name="Sisk P."/>
            <person name="Sykes S."/>
            <person name="Wortman J."/>
            <person name="Nusbaum C."/>
            <person name="Birren B."/>
        </authorList>
    </citation>
    <scope>NUCLEOTIDE SEQUENCE [LARGE SCALE GENOMIC DNA]</scope>
    <source>
        <strain evidence="1 2">CBS 114405</strain>
    </source>
</reference>
<dbReference type="AlphaFoldDB" id="W9W0V7"/>
<sequence>MASTEASHPTSFTDLPNECILLIVEELAEPNGWYYDLPTDVKNLSLVIAMPRTSDKVDAGILKGLSKPTFFSSRINAFQITLLQNDYPDFYNSFVKALTNMTQLRQLKVTLDNNVIVASRLRMELKRTEAKLPTVQVLHLTTAPDAGALLLVCPQLTSLVADDMTLGWKSALRAMPTLRSLRHLQVRKNTTNWTARAIRGRFPRF</sequence>
<proteinExistence type="predicted"/>
<gene>
    <name evidence="1" type="ORF">A1O7_02141</name>
</gene>
<evidence type="ECO:0000313" key="2">
    <source>
        <dbReference type="Proteomes" id="UP000019473"/>
    </source>
</evidence>
<dbReference type="Proteomes" id="UP000019473">
    <property type="component" value="Unassembled WGS sequence"/>
</dbReference>
<dbReference type="HOGENOM" id="CLU_1337387_0_0_1"/>
<evidence type="ECO:0000313" key="1">
    <source>
        <dbReference type="EMBL" id="EXJ61712.1"/>
    </source>
</evidence>
<dbReference type="EMBL" id="AMGW01000002">
    <property type="protein sequence ID" value="EXJ61712.1"/>
    <property type="molecule type" value="Genomic_DNA"/>
</dbReference>
<keyword evidence="2" id="KW-1185">Reference proteome</keyword>
<dbReference type="OrthoDB" id="4396256at2759"/>
<dbReference type="GeneID" id="19176751"/>
<dbReference type="VEuPathDB" id="FungiDB:A1O7_02141"/>
<accession>W9W0V7</accession>
<protein>
    <recommendedName>
        <fullName evidence="3">F-box domain-containing protein</fullName>
    </recommendedName>
</protein>
<dbReference type="RefSeq" id="XP_007754366.1">
    <property type="nucleotide sequence ID" value="XM_007756176.1"/>
</dbReference>
<organism evidence="1 2">
    <name type="scientific">Cladophialophora yegresii CBS 114405</name>
    <dbReference type="NCBI Taxonomy" id="1182544"/>
    <lineage>
        <taxon>Eukaryota</taxon>
        <taxon>Fungi</taxon>
        <taxon>Dikarya</taxon>
        <taxon>Ascomycota</taxon>
        <taxon>Pezizomycotina</taxon>
        <taxon>Eurotiomycetes</taxon>
        <taxon>Chaetothyriomycetidae</taxon>
        <taxon>Chaetothyriales</taxon>
        <taxon>Herpotrichiellaceae</taxon>
        <taxon>Cladophialophora</taxon>
    </lineage>
</organism>